<evidence type="ECO:0000313" key="2">
    <source>
        <dbReference type="Proteomes" id="UP000689195"/>
    </source>
</evidence>
<organism evidence="1 2">
    <name type="scientific">Paramecium pentaurelia</name>
    <dbReference type="NCBI Taxonomy" id="43138"/>
    <lineage>
        <taxon>Eukaryota</taxon>
        <taxon>Sar</taxon>
        <taxon>Alveolata</taxon>
        <taxon>Ciliophora</taxon>
        <taxon>Intramacronucleata</taxon>
        <taxon>Oligohymenophorea</taxon>
        <taxon>Peniculida</taxon>
        <taxon>Parameciidae</taxon>
        <taxon>Paramecium</taxon>
    </lineage>
</organism>
<gene>
    <name evidence="1" type="ORF">PPENT_87.1.T0140207</name>
</gene>
<name>A0A8S1T1L3_9CILI</name>
<comment type="caution">
    <text evidence="1">The sequence shown here is derived from an EMBL/GenBank/DDBJ whole genome shotgun (WGS) entry which is preliminary data.</text>
</comment>
<sequence length="294" mass="36297">MNHIQQQKNQNKFQKFVIDYYVLFNKNQKIHQRTYLKNDQDQQKLYVNKIKLKFNQVELEEILDEKIHKILQFIILKYNQKIKNKYNQLQIKCLQKIQYRFKRLQLIFQKDLMQSQNIYKSLFNQISYFQKIVFIKKNFRLMKLIKIIKQLKEFTTYQSINQFFQKLLNKISLHIQLFQLKKQIKKEFHIFSQSIQDLAQIVEKINQDDTQIEQQLKNKIYNVIKQLKQLEGIKKYLLWEDDQQCKQPQSIQLFHNNKDCKINKIMIIFSQLKINSKFKQKRIQKYYILQNNTQ</sequence>
<accession>A0A8S1T1L3</accession>
<keyword evidence="2" id="KW-1185">Reference proteome</keyword>
<protein>
    <submittedName>
        <fullName evidence="1">Uncharacterized protein</fullName>
    </submittedName>
</protein>
<dbReference type="Proteomes" id="UP000689195">
    <property type="component" value="Unassembled WGS sequence"/>
</dbReference>
<dbReference type="AlphaFoldDB" id="A0A8S1T1L3"/>
<proteinExistence type="predicted"/>
<dbReference type="EMBL" id="CAJJDO010000014">
    <property type="protein sequence ID" value="CAD8145367.1"/>
    <property type="molecule type" value="Genomic_DNA"/>
</dbReference>
<reference evidence="1" key="1">
    <citation type="submission" date="2021-01" db="EMBL/GenBank/DDBJ databases">
        <authorList>
            <consortium name="Genoscope - CEA"/>
            <person name="William W."/>
        </authorList>
    </citation>
    <scope>NUCLEOTIDE SEQUENCE</scope>
</reference>
<evidence type="ECO:0000313" key="1">
    <source>
        <dbReference type="EMBL" id="CAD8145367.1"/>
    </source>
</evidence>